<evidence type="ECO:0000256" key="1">
    <source>
        <dbReference type="SAM" id="Phobius"/>
    </source>
</evidence>
<dbReference type="Proteomes" id="UP000587462">
    <property type="component" value="Unassembled WGS sequence"/>
</dbReference>
<keyword evidence="1" id="KW-0472">Membrane</keyword>
<gene>
    <name evidence="2" type="ORF">HG542_21490</name>
</gene>
<keyword evidence="1" id="KW-1133">Transmembrane helix</keyword>
<dbReference type="EMBL" id="JABBXF010000049">
    <property type="protein sequence ID" value="NVK80216.1"/>
    <property type="molecule type" value="Genomic_DNA"/>
</dbReference>
<evidence type="ECO:0000313" key="3">
    <source>
        <dbReference type="Proteomes" id="UP000587462"/>
    </source>
</evidence>
<feature type="transmembrane region" description="Helical" evidence="1">
    <location>
        <begin position="6"/>
        <end position="28"/>
    </location>
</feature>
<keyword evidence="3" id="KW-1185">Reference proteome</keyword>
<reference evidence="2 3" key="1">
    <citation type="submission" date="2020-04" db="EMBL/GenBank/DDBJ databases">
        <title>Draft Genome Sequence of Streptomyces morookaense DSM 40503, an 8-azaguanine-producing strain.</title>
        <authorList>
            <person name="Qi J."/>
            <person name="Gao J.-M."/>
        </authorList>
    </citation>
    <scope>NUCLEOTIDE SEQUENCE [LARGE SCALE GENOMIC DNA]</scope>
    <source>
        <strain evidence="2 3">DSM 40503</strain>
    </source>
</reference>
<protein>
    <submittedName>
        <fullName evidence="2">Uncharacterized protein</fullName>
    </submittedName>
</protein>
<proteinExistence type="predicted"/>
<dbReference type="AlphaFoldDB" id="A0A7Y7B7W9"/>
<comment type="caution">
    <text evidence="2">The sequence shown here is derived from an EMBL/GenBank/DDBJ whole genome shotgun (WGS) entry which is preliminary data.</text>
</comment>
<organism evidence="2 3">
    <name type="scientific">Streptomyces morookaense</name>
    <name type="common">Streptoverticillium morookaense</name>
    <dbReference type="NCBI Taxonomy" id="1970"/>
    <lineage>
        <taxon>Bacteria</taxon>
        <taxon>Bacillati</taxon>
        <taxon>Actinomycetota</taxon>
        <taxon>Actinomycetes</taxon>
        <taxon>Kitasatosporales</taxon>
        <taxon>Streptomycetaceae</taxon>
        <taxon>Streptomyces</taxon>
    </lineage>
</organism>
<evidence type="ECO:0000313" key="2">
    <source>
        <dbReference type="EMBL" id="NVK80216.1"/>
    </source>
</evidence>
<sequence length="65" mass="6856">MNFGLLSAIGVALYPATVTVLALTATFARRPTRRREARTTLALLLRARGSVGMPPALSSETGPES</sequence>
<keyword evidence="1" id="KW-0812">Transmembrane</keyword>
<accession>A0A7Y7B7W9</accession>
<name>A0A7Y7B7W9_STRMO</name>